<comment type="similarity">
    <text evidence="2">Belongs to the SusD family.</text>
</comment>
<dbReference type="Gene3D" id="1.25.40.390">
    <property type="match status" value="1"/>
</dbReference>
<evidence type="ECO:0000259" key="7">
    <source>
        <dbReference type="Pfam" id="PF14322"/>
    </source>
</evidence>
<gene>
    <name evidence="8" type="ORF">SAMN04488122_3205</name>
</gene>
<name>A0A1I0RQ42_9BACT</name>
<dbReference type="PROSITE" id="PS51257">
    <property type="entry name" value="PROKAR_LIPOPROTEIN"/>
    <property type="match status" value="1"/>
</dbReference>
<dbReference type="SUPFAM" id="SSF48452">
    <property type="entry name" value="TPR-like"/>
    <property type="match status" value="1"/>
</dbReference>
<comment type="subcellular location">
    <subcellularLocation>
        <location evidence="1">Cell outer membrane</location>
    </subcellularLocation>
</comment>
<dbReference type="InterPro" id="IPR033985">
    <property type="entry name" value="SusD-like_N"/>
</dbReference>
<feature type="domain" description="RagB/SusD" evidence="6">
    <location>
        <begin position="300"/>
        <end position="554"/>
    </location>
</feature>
<dbReference type="EMBL" id="FOJG01000001">
    <property type="protein sequence ID" value="SEW43340.1"/>
    <property type="molecule type" value="Genomic_DNA"/>
</dbReference>
<evidence type="ECO:0000256" key="4">
    <source>
        <dbReference type="ARBA" id="ARBA00023136"/>
    </source>
</evidence>
<dbReference type="STRING" id="29529.SAMN04488122_3205"/>
<keyword evidence="4" id="KW-0472">Membrane</keyword>
<evidence type="ECO:0000256" key="5">
    <source>
        <dbReference type="ARBA" id="ARBA00023237"/>
    </source>
</evidence>
<evidence type="ECO:0000313" key="9">
    <source>
        <dbReference type="Proteomes" id="UP000199310"/>
    </source>
</evidence>
<dbReference type="InterPro" id="IPR011990">
    <property type="entry name" value="TPR-like_helical_dom_sf"/>
</dbReference>
<dbReference type="AlphaFoldDB" id="A0A1I0RQ42"/>
<evidence type="ECO:0000313" key="8">
    <source>
        <dbReference type="EMBL" id="SEW43340.1"/>
    </source>
</evidence>
<dbReference type="GO" id="GO:0009279">
    <property type="term" value="C:cell outer membrane"/>
    <property type="evidence" value="ECO:0007669"/>
    <property type="project" value="UniProtKB-SubCell"/>
</dbReference>
<protein>
    <submittedName>
        <fullName evidence="8">Starch-binding associating with outer membrane</fullName>
    </submittedName>
</protein>
<evidence type="ECO:0000256" key="1">
    <source>
        <dbReference type="ARBA" id="ARBA00004442"/>
    </source>
</evidence>
<keyword evidence="3" id="KW-0732">Signal</keyword>
<evidence type="ECO:0000259" key="6">
    <source>
        <dbReference type="Pfam" id="PF07980"/>
    </source>
</evidence>
<evidence type="ECO:0000256" key="2">
    <source>
        <dbReference type="ARBA" id="ARBA00006275"/>
    </source>
</evidence>
<feature type="domain" description="SusD-like N-terminal" evidence="7">
    <location>
        <begin position="25"/>
        <end position="244"/>
    </location>
</feature>
<dbReference type="Pfam" id="PF07980">
    <property type="entry name" value="SusD_RagB"/>
    <property type="match status" value="1"/>
</dbReference>
<sequence>MKFNIAGSWIVGGMILFSSCAKDILDKKPKDSISEVTVWNDMGLVSNYITYFYSTMQSGYARNWYSASATDDGLNALNNDPFKIRPLTTDGSWNANNSPFTEYYTSIYQNMRRVNDFLAHIDAVPGDDVQRSQLKAEARFFRAYYYTELINYFSDDPITASGATMPSGVVPGIENALGVVILEKAQVYGNDSLAIPRSTKGQCVDYVVSELDAVADALGKLPASSLKDAGRITPGAALGLKARTLLYMGRFKAAAAAARVVMDLKIYSLYPDYATLFTVKNNAECIISVQHNNIAKERGHFYDRDMAPGSLSGISQSNPTQNLVDEYEMTDGKMPSESPLFDPKQPYANRDRRFNKTIAYDGATYRGSVLQFYEGGFDLVNAGSFKTQTRYVVRKAINENFNFQGDATLGSDQNWQLLRYAEILMNYAEAQNEDAGPDQSVYDAVNAIRRRAGQPDLPAGLSQSGMRQRIRHERRIEFAFEDQRFWDLRRWHIADQLPYKSIYGITITKAADGSKIYSSEKLLESRVFELRNYCFPIPASELLANKKMVQNTYWK</sequence>
<proteinExistence type="inferred from homology"/>
<accession>A0A1I0RQ42</accession>
<evidence type="ECO:0000256" key="3">
    <source>
        <dbReference type="ARBA" id="ARBA00022729"/>
    </source>
</evidence>
<organism evidence="8 9">
    <name type="scientific">Chitinophaga arvensicola</name>
    <dbReference type="NCBI Taxonomy" id="29529"/>
    <lineage>
        <taxon>Bacteria</taxon>
        <taxon>Pseudomonadati</taxon>
        <taxon>Bacteroidota</taxon>
        <taxon>Chitinophagia</taxon>
        <taxon>Chitinophagales</taxon>
        <taxon>Chitinophagaceae</taxon>
        <taxon>Chitinophaga</taxon>
    </lineage>
</organism>
<dbReference type="InterPro" id="IPR012944">
    <property type="entry name" value="SusD_RagB_dom"/>
</dbReference>
<dbReference type="RefSeq" id="WP_177192190.1">
    <property type="nucleotide sequence ID" value="NZ_FOJG01000001.1"/>
</dbReference>
<dbReference type="Pfam" id="PF14322">
    <property type="entry name" value="SusD-like_3"/>
    <property type="match status" value="1"/>
</dbReference>
<dbReference type="Proteomes" id="UP000199310">
    <property type="component" value="Unassembled WGS sequence"/>
</dbReference>
<keyword evidence="5" id="KW-0998">Cell outer membrane</keyword>
<keyword evidence="9" id="KW-1185">Reference proteome</keyword>
<reference evidence="9" key="1">
    <citation type="submission" date="2016-10" db="EMBL/GenBank/DDBJ databases">
        <authorList>
            <person name="Varghese N."/>
            <person name="Submissions S."/>
        </authorList>
    </citation>
    <scope>NUCLEOTIDE SEQUENCE [LARGE SCALE GENOMIC DNA]</scope>
    <source>
        <strain evidence="9">DSM 3695</strain>
    </source>
</reference>